<keyword evidence="8" id="KW-0393">Immunoglobulin domain</keyword>
<evidence type="ECO:0000256" key="1">
    <source>
        <dbReference type="ARBA" id="ARBA00004479"/>
    </source>
</evidence>
<feature type="domain" description="Ig-like" evidence="12">
    <location>
        <begin position="24"/>
        <end position="144"/>
    </location>
</feature>
<dbReference type="PANTHER" id="PTHR24100:SF149">
    <property type="entry name" value="BG-LIKE ANTIGEN 1-RELATED"/>
    <property type="match status" value="1"/>
</dbReference>
<evidence type="ECO:0000259" key="12">
    <source>
        <dbReference type="PROSITE" id="PS50835"/>
    </source>
</evidence>
<dbReference type="Pfam" id="PF13765">
    <property type="entry name" value="PRY"/>
    <property type="match status" value="1"/>
</dbReference>
<dbReference type="EMBL" id="AGCU01085485">
    <property type="status" value="NOT_ANNOTATED_CDS"/>
    <property type="molecule type" value="Genomic_DNA"/>
</dbReference>
<dbReference type="Proteomes" id="UP000007267">
    <property type="component" value="Unassembled WGS sequence"/>
</dbReference>
<evidence type="ECO:0000256" key="2">
    <source>
        <dbReference type="ARBA" id="ARBA00007591"/>
    </source>
</evidence>
<proteinExistence type="inferred from homology"/>
<dbReference type="FunFam" id="2.60.40.10:FF:000183">
    <property type="entry name" value="Myelin-oligodendrocyte glycoprotein"/>
    <property type="match status" value="1"/>
</dbReference>
<keyword evidence="7" id="KW-1015">Disulfide bond</keyword>
<evidence type="ECO:0000259" key="11">
    <source>
        <dbReference type="PROSITE" id="PS50188"/>
    </source>
</evidence>
<reference evidence="14" key="1">
    <citation type="submission" date="2011-10" db="EMBL/GenBank/DDBJ databases">
        <authorList>
            <consortium name="Soft-shell Turtle Genome Consortium"/>
        </authorList>
    </citation>
    <scope>NUCLEOTIDE SEQUENCE [LARGE SCALE GENOMIC DNA]</scope>
    <source>
        <strain evidence="14">Daiwa-1</strain>
    </source>
</reference>
<feature type="signal peptide" evidence="10">
    <location>
        <begin position="1"/>
        <end position="28"/>
    </location>
</feature>
<dbReference type="PROSITE" id="PS50188">
    <property type="entry name" value="B302_SPRY"/>
    <property type="match status" value="1"/>
</dbReference>
<dbReference type="InterPro" id="IPR003877">
    <property type="entry name" value="SPRY_dom"/>
</dbReference>
<accession>K7FW33</accession>
<reference evidence="13" key="4">
    <citation type="submission" date="2025-09" db="UniProtKB">
        <authorList>
            <consortium name="Ensembl"/>
        </authorList>
    </citation>
    <scope>IDENTIFICATION</scope>
</reference>
<dbReference type="FunFam" id="2.60.40.10:FF:000088">
    <property type="entry name" value="Butyrophilin subfamily 1 member A1"/>
    <property type="match status" value="1"/>
</dbReference>
<sequence>FSPCSAVCSALPGYLVLCLALQAPRLEAADFKVFGPDQPVIAIVGEDIVLPCHLSPRMSAENMEVTWFRSQRSLFVHRYCDGKDQYGKQMPDYQGRTELLKDGLPNGSIALRIFNIRPFDEGQYSCFVQDTIVYEEALLELKVAASGSAPHISIEHDEGGIRLVCRSSGWYPEPAVLWIDPRGQHVLSLSETNFQKVNELFEIENSIIITENSHQNLSCVVRNIYTKHKEKSTLFYISDAFFPRMNPWMVALWVILVTLFGFIGLTIYLFKIKARKHLLVGEFILSFKKCDIKREALVQPMVELEETLRDKSTLSQSLQWRRESFLAPATVTLDPDTAHPDLALSEDGKRVRRGDIRKDQDTNSERFEYERCTLGCESFTSGRHYWEVELGGGDYWAVGAASDSVKRKGEIIFKPEEGIWAVGHWGNKYLAATYPRSQLNLRWVPRRIRIFLDYDLGQVAFFDADKGALIFAFPTASFSEEGIRPFFWVWDMESQLRLCP</sequence>
<evidence type="ECO:0000256" key="10">
    <source>
        <dbReference type="SAM" id="SignalP"/>
    </source>
</evidence>
<dbReference type="InterPro" id="IPR013320">
    <property type="entry name" value="ConA-like_dom_sf"/>
</dbReference>
<dbReference type="Gene3D" id="2.60.120.920">
    <property type="match status" value="1"/>
</dbReference>
<evidence type="ECO:0000256" key="5">
    <source>
        <dbReference type="ARBA" id="ARBA00022989"/>
    </source>
</evidence>
<keyword evidence="14" id="KW-1185">Reference proteome</keyword>
<dbReference type="FunFam" id="2.60.120.920:FF:000004">
    <property type="entry name" value="Butyrophilin subfamily 1 member A1"/>
    <property type="match status" value="1"/>
</dbReference>
<organism evidence="13 14">
    <name type="scientific">Pelodiscus sinensis</name>
    <name type="common">Chinese softshell turtle</name>
    <name type="synonym">Trionyx sinensis</name>
    <dbReference type="NCBI Taxonomy" id="13735"/>
    <lineage>
        <taxon>Eukaryota</taxon>
        <taxon>Metazoa</taxon>
        <taxon>Chordata</taxon>
        <taxon>Craniata</taxon>
        <taxon>Vertebrata</taxon>
        <taxon>Euteleostomi</taxon>
        <taxon>Archelosauria</taxon>
        <taxon>Testudinata</taxon>
        <taxon>Testudines</taxon>
        <taxon>Cryptodira</taxon>
        <taxon>Trionychia</taxon>
        <taxon>Trionychidae</taxon>
        <taxon>Pelodiscus</taxon>
    </lineage>
</organism>
<dbReference type="GeneTree" id="ENSGT00940000153527"/>
<dbReference type="Pfam" id="PF07686">
    <property type="entry name" value="V-set"/>
    <property type="match status" value="1"/>
</dbReference>
<dbReference type="PANTHER" id="PTHR24100">
    <property type="entry name" value="BUTYROPHILIN"/>
    <property type="match status" value="1"/>
</dbReference>
<dbReference type="SUPFAM" id="SSF48726">
    <property type="entry name" value="Immunoglobulin"/>
    <property type="match status" value="2"/>
</dbReference>
<dbReference type="InterPro" id="IPR050504">
    <property type="entry name" value="IgSF_BTN/MOG"/>
</dbReference>
<dbReference type="InterPro" id="IPR001870">
    <property type="entry name" value="B30.2/SPRY"/>
</dbReference>
<dbReference type="OMA" id="WVKMIPE"/>
<dbReference type="Pfam" id="PF00622">
    <property type="entry name" value="SPRY"/>
    <property type="match status" value="1"/>
</dbReference>
<evidence type="ECO:0000313" key="13">
    <source>
        <dbReference type="Ensembl" id="ENSPSIP00000012243.1"/>
    </source>
</evidence>
<evidence type="ECO:0000256" key="7">
    <source>
        <dbReference type="ARBA" id="ARBA00023157"/>
    </source>
</evidence>
<feature type="domain" description="B30.2/SPRY" evidence="11">
    <location>
        <begin position="311"/>
        <end position="500"/>
    </location>
</feature>
<dbReference type="AlphaFoldDB" id="K7FW33"/>
<feature type="transmembrane region" description="Helical" evidence="9">
    <location>
        <begin position="248"/>
        <end position="270"/>
    </location>
</feature>
<dbReference type="InterPro" id="IPR043136">
    <property type="entry name" value="B30.2/SPRY_sf"/>
</dbReference>
<dbReference type="InterPro" id="IPR013783">
    <property type="entry name" value="Ig-like_fold"/>
</dbReference>
<evidence type="ECO:0000256" key="3">
    <source>
        <dbReference type="ARBA" id="ARBA00022692"/>
    </source>
</evidence>
<evidence type="ECO:0000256" key="9">
    <source>
        <dbReference type="SAM" id="Phobius"/>
    </source>
</evidence>
<evidence type="ECO:0000256" key="6">
    <source>
        <dbReference type="ARBA" id="ARBA00023136"/>
    </source>
</evidence>
<evidence type="ECO:0008006" key="15">
    <source>
        <dbReference type="Google" id="ProtNLM"/>
    </source>
</evidence>
<dbReference type="Gene3D" id="2.60.40.10">
    <property type="entry name" value="Immunoglobulins"/>
    <property type="match status" value="2"/>
</dbReference>
<dbReference type="CDD" id="cd05713">
    <property type="entry name" value="IgV_MOG_like"/>
    <property type="match status" value="1"/>
</dbReference>
<keyword evidence="3 9" id="KW-0812">Transmembrane</keyword>
<dbReference type="PROSITE" id="PS50835">
    <property type="entry name" value="IG_LIKE"/>
    <property type="match status" value="2"/>
</dbReference>
<name>K7FW33_PELSI</name>
<dbReference type="CDD" id="cd12888">
    <property type="entry name" value="SPRY_PRY_TRIM7_like"/>
    <property type="match status" value="1"/>
</dbReference>
<dbReference type="InterPro" id="IPR003879">
    <property type="entry name" value="Butyrophylin_SPRY"/>
</dbReference>
<feature type="chain" id="PRO_5003902193" description="Butyrophilin subfamily 1 member A1" evidence="10">
    <location>
        <begin position="29"/>
        <end position="500"/>
    </location>
</feature>
<dbReference type="eggNOG" id="ENOG502QSRZ">
    <property type="taxonomic scope" value="Eukaryota"/>
</dbReference>
<comment type="similarity">
    <text evidence="2">Belongs to the immunoglobulin superfamily. BTN/MOG family.</text>
</comment>
<dbReference type="PRINTS" id="PR01407">
    <property type="entry name" value="BUTYPHLNCDUF"/>
</dbReference>
<feature type="domain" description="Ig-like" evidence="12">
    <location>
        <begin position="150"/>
        <end position="235"/>
    </location>
</feature>
<dbReference type="SMART" id="SM00449">
    <property type="entry name" value="SPRY"/>
    <property type="match status" value="1"/>
</dbReference>
<dbReference type="GO" id="GO:0009897">
    <property type="term" value="C:external side of plasma membrane"/>
    <property type="evidence" value="ECO:0007669"/>
    <property type="project" value="TreeGrafter"/>
</dbReference>
<dbReference type="GO" id="GO:0005102">
    <property type="term" value="F:signaling receptor binding"/>
    <property type="evidence" value="ECO:0007669"/>
    <property type="project" value="TreeGrafter"/>
</dbReference>
<keyword evidence="4 10" id="KW-0732">Signal</keyword>
<dbReference type="GO" id="GO:0001817">
    <property type="term" value="P:regulation of cytokine production"/>
    <property type="evidence" value="ECO:0007669"/>
    <property type="project" value="TreeGrafter"/>
</dbReference>
<keyword evidence="6 9" id="KW-0472">Membrane</keyword>
<dbReference type="SMART" id="SM00589">
    <property type="entry name" value="PRY"/>
    <property type="match status" value="1"/>
</dbReference>
<dbReference type="SMART" id="SM00406">
    <property type="entry name" value="IGv"/>
    <property type="match status" value="1"/>
</dbReference>
<reference evidence="13" key="3">
    <citation type="submission" date="2025-08" db="UniProtKB">
        <authorList>
            <consortium name="Ensembl"/>
        </authorList>
    </citation>
    <scope>IDENTIFICATION</scope>
</reference>
<dbReference type="InterPro" id="IPR036179">
    <property type="entry name" value="Ig-like_dom_sf"/>
</dbReference>
<dbReference type="InterPro" id="IPR006574">
    <property type="entry name" value="PRY"/>
</dbReference>
<dbReference type="EMBL" id="AGCU01085486">
    <property type="status" value="NOT_ANNOTATED_CDS"/>
    <property type="molecule type" value="Genomic_DNA"/>
</dbReference>
<dbReference type="SUPFAM" id="SSF49899">
    <property type="entry name" value="Concanavalin A-like lectins/glucanases"/>
    <property type="match status" value="1"/>
</dbReference>
<comment type="subcellular location">
    <subcellularLocation>
        <location evidence="1">Membrane</location>
        <topology evidence="1">Single-pass type I membrane protein</topology>
    </subcellularLocation>
</comment>
<dbReference type="Pfam" id="PF22705">
    <property type="entry name" value="C2-set_3"/>
    <property type="match status" value="1"/>
</dbReference>
<dbReference type="InterPro" id="IPR053896">
    <property type="entry name" value="BTN3A2-like_Ig-C"/>
</dbReference>
<dbReference type="InterPro" id="IPR003599">
    <property type="entry name" value="Ig_sub"/>
</dbReference>
<evidence type="ECO:0000256" key="8">
    <source>
        <dbReference type="ARBA" id="ARBA00023319"/>
    </source>
</evidence>
<protein>
    <recommendedName>
        <fullName evidence="15">Butyrophilin subfamily 1 member A1</fullName>
    </recommendedName>
</protein>
<dbReference type="GO" id="GO:0050852">
    <property type="term" value="P:T cell receptor signaling pathway"/>
    <property type="evidence" value="ECO:0007669"/>
    <property type="project" value="TreeGrafter"/>
</dbReference>
<keyword evidence="5 9" id="KW-1133">Transmembrane helix</keyword>
<dbReference type="InterPro" id="IPR013106">
    <property type="entry name" value="Ig_V-set"/>
</dbReference>
<dbReference type="InterPro" id="IPR007110">
    <property type="entry name" value="Ig-like_dom"/>
</dbReference>
<dbReference type="SMART" id="SM00409">
    <property type="entry name" value="IG"/>
    <property type="match status" value="1"/>
</dbReference>
<dbReference type="Ensembl" id="ENSPSIT00000012302.1">
    <property type="protein sequence ID" value="ENSPSIP00000012243.1"/>
    <property type="gene ID" value="ENSPSIG00000011016.1"/>
</dbReference>
<reference evidence="14" key="2">
    <citation type="journal article" date="2013" name="Nat. Genet.">
        <title>The draft genomes of soft-shell turtle and green sea turtle yield insights into the development and evolution of the turtle-specific body plan.</title>
        <authorList>
            <person name="Wang Z."/>
            <person name="Pascual-Anaya J."/>
            <person name="Zadissa A."/>
            <person name="Li W."/>
            <person name="Niimura Y."/>
            <person name="Huang Z."/>
            <person name="Li C."/>
            <person name="White S."/>
            <person name="Xiong Z."/>
            <person name="Fang D."/>
            <person name="Wang B."/>
            <person name="Ming Y."/>
            <person name="Chen Y."/>
            <person name="Zheng Y."/>
            <person name="Kuraku S."/>
            <person name="Pignatelli M."/>
            <person name="Herrero J."/>
            <person name="Beal K."/>
            <person name="Nozawa M."/>
            <person name="Li Q."/>
            <person name="Wang J."/>
            <person name="Zhang H."/>
            <person name="Yu L."/>
            <person name="Shigenobu S."/>
            <person name="Wang J."/>
            <person name="Liu J."/>
            <person name="Flicek P."/>
            <person name="Searle S."/>
            <person name="Wang J."/>
            <person name="Kuratani S."/>
            <person name="Yin Y."/>
            <person name="Aken B."/>
            <person name="Zhang G."/>
            <person name="Irie N."/>
        </authorList>
    </citation>
    <scope>NUCLEOTIDE SEQUENCE [LARGE SCALE GENOMIC DNA]</scope>
    <source>
        <strain evidence="14">Daiwa-1</strain>
    </source>
</reference>
<evidence type="ECO:0000256" key="4">
    <source>
        <dbReference type="ARBA" id="ARBA00022729"/>
    </source>
</evidence>
<dbReference type="HOGENOM" id="CLU_013137_22_2_1"/>
<evidence type="ECO:0000313" key="14">
    <source>
        <dbReference type="Proteomes" id="UP000007267"/>
    </source>
</evidence>